<proteinExistence type="predicted"/>
<organism evidence="3 4">
    <name type="scientific">Nocardioides koreensis</name>
    <dbReference type="NCBI Taxonomy" id="433651"/>
    <lineage>
        <taxon>Bacteria</taxon>
        <taxon>Bacillati</taxon>
        <taxon>Actinomycetota</taxon>
        <taxon>Actinomycetes</taxon>
        <taxon>Propionibacteriales</taxon>
        <taxon>Nocardioidaceae</taxon>
        <taxon>Nocardioides</taxon>
    </lineage>
</organism>
<dbReference type="EMBL" id="BAAAQR010000012">
    <property type="protein sequence ID" value="GAA2152113.1"/>
    <property type="molecule type" value="Genomic_DNA"/>
</dbReference>
<dbReference type="InterPro" id="IPR005135">
    <property type="entry name" value="Endo/exonuclease/phosphatase"/>
</dbReference>
<evidence type="ECO:0000256" key="1">
    <source>
        <dbReference type="SAM" id="MobiDB-lite"/>
    </source>
</evidence>
<dbReference type="SUPFAM" id="SSF56219">
    <property type="entry name" value="DNase I-like"/>
    <property type="match status" value="1"/>
</dbReference>
<dbReference type="Gene3D" id="3.60.10.10">
    <property type="entry name" value="Endonuclease/exonuclease/phosphatase"/>
    <property type="match status" value="1"/>
</dbReference>
<evidence type="ECO:0000259" key="2">
    <source>
        <dbReference type="Pfam" id="PF03372"/>
    </source>
</evidence>
<comment type="caution">
    <text evidence="3">The sequence shown here is derived from an EMBL/GenBank/DDBJ whole genome shotgun (WGS) entry which is preliminary data.</text>
</comment>
<evidence type="ECO:0000313" key="3">
    <source>
        <dbReference type="EMBL" id="GAA2152113.1"/>
    </source>
</evidence>
<sequence>MSQTATKARVRQKSSPARKAASDGKAATFRVASFNTLGASHTGPRSQRPRFATGATRTPWAVQLLDDADITVAGLQEFQPPQIQVFNRVANGWRAWPGLGTRAGVNSIAWRTSTWHRVETHTLDIPYFGGRPVPMPYVLLRHVATGQLVWFANFHNPADAHGPAQRWRNEAVRREVALVNRLHANGTPVVVTGDFNDRDAFFCPFARGAGVASADGSRLTSTGCRLAPRPGVDWIVGTRDTDFADFHRLRRNLVARTSDHPLVWARATVH</sequence>
<dbReference type="InterPro" id="IPR036691">
    <property type="entry name" value="Endo/exonu/phosph_ase_sf"/>
</dbReference>
<protein>
    <recommendedName>
        <fullName evidence="2">Endonuclease/exonuclease/phosphatase domain-containing protein</fullName>
    </recommendedName>
</protein>
<keyword evidence="4" id="KW-1185">Reference proteome</keyword>
<name>A0ABN3A1N1_9ACTN</name>
<accession>A0ABN3A1N1</accession>
<feature type="region of interest" description="Disordered" evidence="1">
    <location>
        <begin position="1"/>
        <end position="25"/>
    </location>
</feature>
<dbReference type="Pfam" id="PF03372">
    <property type="entry name" value="Exo_endo_phos"/>
    <property type="match status" value="1"/>
</dbReference>
<gene>
    <name evidence="3" type="ORF">GCM10009844_35100</name>
</gene>
<feature type="domain" description="Endonuclease/exonuclease/phosphatase" evidence="2">
    <location>
        <begin position="62"/>
        <end position="260"/>
    </location>
</feature>
<reference evidence="3 4" key="1">
    <citation type="journal article" date="2019" name="Int. J. Syst. Evol. Microbiol.">
        <title>The Global Catalogue of Microorganisms (GCM) 10K type strain sequencing project: providing services to taxonomists for standard genome sequencing and annotation.</title>
        <authorList>
            <consortium name="The Broad Institute Genomics Platform"/>
            <consortium name="The Broad Institute Genome Sequencing Center for Infectious Disease"/>
            <person name="Wu L."/>
            <person name="Ma J."/>
        </authorList>
    </citation>
    <scope>NUCLEOTIDE SEQUENCE [LARGE SCALE GENOMIC DNA]</scope>
    <source>
        <strain evidence="3 4">JCM 16022</strain>
    </source>
</reference>
<evidence type="ECO:0000313" key="4">
    <source>
        <dbReference type="Proteomes" id="UP001501771"/>
    </source>
</evidence>
<dbReference type="Proteomes" id="UP001501771">
    <property type="component" value="Unassembled WGS sequence"/>
</dbReference>